<gene>
    <name evidence="1" type="ORF">HPLM_LOCUS10634</name>
</gene>
<proteinExistence type="predicted"/>
<evidence type="ECO:0000313" key="2">
    <source>
        <dbReference type="Proteomes" id="UP000268014"/>
    </source>
</evidence>
<dbReference type="OrthoDB" id="5815225at2759"/>
<dbReference type="PANTHER" id="PTHR22898:SF3">
    <property type="entry name" value="ALPHA-1,2-FUCOSYLTRANSFERASE-RELATED"/>
    <property type="match status" value="1"/>
</dbReference>
<organism evidence="3">
    <name type="scientific">Haemonchus placei</name>
    <name type="common">Barber's pole worm</name>
    <dbReference type="NCBI Taxonomy" id="6290"/>
    <lineage>
        <taxon>Eukaryota</taxon>
        <taxon>Metazoa</taxon>
        <taxon>Ecdysozoa</taxon>
        <taxon>Nematoda</taxon>
        <taxon>Chromadorea</taxon>
        <taxon>Rhabditida</taxon>
        <taxon>Rhabditina</taxon>
        <taxon>Rhabditomorpha</taxon>
        <taxon>Strongyloidea</taxon>
        <taxon>Trichostrongylidae</taxon>
        <taxon>Haemonchus</taxon>
    </lineage>
</organism>
<dbReference type="STRING" id="6290.A0A0N4WI76"/>
<evidence type="ECO:0000313" key="3">
    <source>
        <dbReference type="WBParaSite" id="HPLM_0001064201-mRNA-1"/>
    </source>
</evidence>
<protein>
    <submittedName>
        <fullName evidence="1 3">Uncharacterized protein</fullName>
    </submittedName>
</protein>
<sequence>MVNPYFTISYHFFKETDLDPLLSCRQARVFTRTWLYCPLPMVIPFYYSFLTHTYNIEAAMISNYSEYMDLYLSSQLCRSFLISAPTSTFGWWLAFFISDQNAVYYTSDERNQDGKIVTRELTIAEYKQCAQFTNFNKITILKRLFFRKSWQRI</sequence>
<dbReference type="InterPro" id="IPR052501">
    <property type="entry name" value="Alpha-1-2_FucT"/>
</dbReference>
<name>A0A0N4WI76_HAEPC</name>
<accession>A0A0N4WI76</accession>
<dbReference type="WBParaSite" id="HPLM_0001064201-mRNA-1">
    <property type="protein sequence ID" value="HPLM_0001064201-mRNA-1"/>
    <property type="gene ID" value="HPLM_0001064201"/>
</dbReference>
<dbReference type="Proteomes" id="UP000268014">
    <property type="component" value="Unassembled WGS sequence"/>
</dbReference>
<evidence type="ECO:0000313" key="1">
    <source>
        <dbReference type="EMBL" id="VDO40690.1"/>
    </source>
</evidence>
<dbReference type="EMBL" id="UZAF01017346">
    <property type="protein sequence ID" value="VDO40690.1"/>
    <property type="molecule type" value="Genomic_DNA"/>
</dbReference>
<reference evidence="3" key="1">
    <citation type="submission" date="2017-02" db="UniProtKB">
        <authorList>
            <consortium name="WormBaseParasite"/>
        </authorList>
    </citation>
    <scope>IDENTIFICATION</scope>
</reference>
<dbReference type="AlphaFoldDB" id="A0A0N4WI76"/>
<dbReference type="PANTHER" id="PTHR22898">
    <property type="entry name" value="UNCHARACTERIZED GLYCOSOL TRANSFERASE-RELATED"/>
    <property type="match status" value="1"/>
</dbReference>
<keyword evidence="2" id="KW-1185">Reference proteome</keyword>
<reference evidence="1 2" key="2">
    <citation type="submission" date="2018-11" db="EMBL/GenBank/DDBJ databases">
        <authorList>
            <consortium name="Pathogen Informatics"/>
        </authorList>
    </citation>
    <scope>NUCLEOTIDE SEQUENCE [LARGE SCALE GENOMIC DNA]</scope>
    <source>
        <strain evidence="1 2">MHpl1</strain>
    </source>
</reference>